<protein>
    <submittedName>
        <fullName evidence="1">Uncharacterized protein</fullName>
    </submittedName>
</protein>
<gene>
    <name evidence="1" type="ORF">J4Q44_G00300350</name>
</gene>
<evidence type="ECO:0000313" key="2">
    <source>
        <dbReference type="Proteomes" id="UP001356427"/>
    </source>
</evidence>
<dbReference type="Proteomes" id="UP001356427">
    <property type="component" value="Unassembled WGS sequence"/>
</dbReference>
<organism evidence="1 2">
    <name type="scientific">Coregonus suidteri</name>
    <dbReference type="NCBI Taxonomy" id="861788"/>
    <lineage>
        <taxon>Eukaryota</taxon>
        <taxon>Metazoa</taxon>
        <taxon>Chordata</taxon>
        <taxon>Craniata</taxon>
        <taxon>Vertebrata</taxon>
        <taxon>Euteleostomi</taxon>
        <taxon>Actinopterygii</taxon>
        <taxon>Neopterygii</taxon>
        <taxon>Teleostei</taxon>
        <taxon>Protacanthopterygii</taxon>
        <taxon>Salmoniformes</taxon>
        <taxon>Salmonidae</taxon>
        <taxon>Coregoninae</taxon>
        <taxon>Coregonus</taxon>
    </lineage>
</organism>
<keyword evidence="2" id="KW-1185">Reference proteome</keyword>
<comment type="caution">
    <text evidence="1">The sequence shown here is derived from an EMBL/GenBank/DDBJ whole genome shotgun (WGS) entry which is preliminary data.</text>
</comment>
<accession>A0AAN8KW94</accession>
<proteinExistence type="predicted"/>
<dbReference type="AlphaFoldDB" id="A0AAN8KW94"/>
<name>A0AAN8KW94_9TELE</name>
<evidence type="ECO:0000313" key="1">
    <source>
        <dbReference type="EMBL" id="KAK6300002.1"/>
    </source>
</evidence>
<sequence>MAMGKSLNGYQERWENNLKITETPPHMVEVVEPDQNAFEDQLQARTEKDVEVFNQVRLNIDKAQEKQMES</sequence>
<reference evidence="1 2" key="1">
    <citation type="submission" date="2021-04" db="EMBL/GenBank/DDBJ databases">
        <authorList>
            <person name="De Guttry C."/>
            <person name="Zahm M."/>
            <person name="Klopp C."/>
            <person name="Cabau C."/>
            <person name="Louis A."/>
            <person name="Berthelot C."/>
            <person name="Parey E."/>
            <person name="Roest Crollius H."/>
            <person name="Montfort J."/>
            <person name="Robinson-Rechavi M."/>
            <person name="Bucao C."/>
            <person name="Bouchez O."/>
            <person name="Gislard M."/>
            <person name="Lluch J."/>
            <person name="Milhes M."/>
            <person name="Lampietro C."/>
            <person name="Lopez Roques C."/>
            <person name="Donnadieu C."/>
            <person name="Braasch I."/>
            <person name="Desvignes T."/>
            <person name="Postlethwait J."/>
            <person name="Bobe J."/>
            <person name="Wedekind C."/>
            <person name="Guiguen Y."/>
        </authorList>
    </citation>
    <scope>NUCLEOTIDE SEQUENCE [LARGE SCALE GENOMIC DNA]</scope>
    <source>
        <strain evidence="1">Cs_M1</strain>
        <tissue evidence="1">Blood</tissue>
    </source>
</reference>
<dbReference type="EMBL" id="JAGTTL010000028">
    <property type="protein sequence ID" value="KAK6300002.1"/>
    <property type="molecule type" value="Genomic_DNA"/>
</dbReference>